<sequence>SRACVSSLHQCFSLPSAPVPVSLPRGRTSPLIIAAFAPIIIAAIRHGHWPPASFTTPRYAIYST</sequence>
<feature type="non-terminal residue" evidence="1">
    <location>
        <position position="1"/>
    </location>
</feature>
<keyword evidence="2" id="KW-1185">Reference proteome</keyword>
<accession>A0ABN7IRR4</accession>
<protein>
    <submittedName>
        <fullName evidence="1">Uncharacterized protein</fullName>
    </submittedName>
</protein>
<evidence type="ECO:0000313" key="2">
    <source>
        <dbReference type="Proteomes" id="UP000836402"/>
    </source>
</evidence>
<reference evidence="1" key="1">
    <citation type="submission" date="2020-10" db="EMBL/GenBank/DDBJ databases">
        <authorList>
            <person name="Sedaghatjoo S."/>
        </authorList>
    </citation>
    <scope>NUCLEOTIDE SEQUENCE</scope>
    <source>
        <strain evidence="1">AZH3</strain>
    </source>
</reference>
<name>A0ABN7IRR4_9BASI</name>
<dbReference type="EMBL" id="CAJHJG010001824">
    <property type="protein sequence ID" value="CAD6915144.1"/>
    <property type="molecule type" value="Genomic_DNA"/>
</dbReference>
<organism evidence="1 2">
    <name type="scientific">Tilletia caries</name>
    <name type="common">wheat bunt fungus</name>
    <dbReference type="NCBI Taxonomy" id="13290"/>
    <lineage>
        <taxon>Eukaryota</taxon>
        <taxon>Fungi</taxon>
        <taxon>Dikarya</taxon>
        <taxon>Basidiomycota</taxon>
        <taxon>Ustilaginomycotina</taxon>
        <taxon>Exobasidiomycetes</taxon>
        <taxon>Tilletiales</taxon>
        <taxon>Tilletiaceae</taxon>
        <taxon>Tilletia</taxon>
    </lineage>
</organism>
<dbReference type="Proteomes" id="UP000836402">
    <property type="component" value="Unassembled WGS sequence"/>
</dbReference>
<gene>
    <name evidence="1" type="ORF">JKIAZH3_G1713</name>
</gene>
<evidence type="ECO:0000313" key="1">
    <source>
        <dbReference type="EMBL" id="CAD6915144.1"/>
    </source>
</evidence>
<comment type="caution">
    <text evidence="1">The sequence shown here is derived from an EMBL/GenBank/DDBJ whole genome shotgun (WGS) entry which is preliminary data.</text>
</comment>
<proteinExistence type="predicted"/>